<comment type="subcellular location">
    <subcellularLocation>
        <location evidence="4">Cytoplasm</location>
    </subcellularLocation>
    <subcellularLocation>
        <location evidence="3">Endoplasmic reticulum membrane</location>
        <topology evidence="3">Single-pass membrane protein</topology>
    </subcellularLocation>
    <subcellularLocation>
        <location evidence="1">Microsome membrane</location>
        <topology evidence="1">Single-pass membrane protein</topology>
    </subcellularLocation>
    <subcellularLocation>
        <location evidence="2">Mitochondrion membrane</location>
        <topology evidence="2">Single-pass membrane protein</topology>
    </subcellularLocation>
</comment>
<dbReference type="Ensembl" id="ENSSPAT00000003104.1">
    <property type="protein sequence ID" value="ENSSPAP00000003059.1"/>
    <property type="gene ID" value="ENSSPAG00000002292.1"/>
</dbReference>
<dbReference type="EC" id="2.3.1.17" evidence="14"/>
<evidence type="ECO:0000256" key="16">
    <source>
        <dbReference type="ARBA" id="ARBA00043248"/>
    </source>
</evidence>
<evidence type="ECO:0000256" key="9">
    <source>
        <dbReference type="ARBA" id="ARBA00022848"/>
    </source>
</evidence>
<dbReference type="GO" id="GO:0017188">
    <property type="term" value="F:L-aspartate N-acetyltransferase activity"/>
    <property type="evidence" value="ECO:0007669"/>
    <property type="project" value="UniProtKB-EC"/>
</dbReference>
<dbReference type="STRING" id="144197.ENSSPAP00000003059"/>
<proteinExistence type="inferred from homology"/>
<evidence type="ECO:0000256" key="7">
    <source>
        <dbReference type="ARBA" id="ARBA00022692"/>
    </source>
</evidence>
<evidence type="ECO:0000256" key="13">
    <source>
        <dbReference type="ARBA" id="ARBA00023315"/>
    </source>
</evidence>
<evidence type="ECO:0000256" key="2">
    <source>
        <dbReference type="ARBA" id="ARBA00004304"/>
    </source>
</evidence>
<dbReference type="InterPro" id="IPR000182">
    <property type="entry name" value="GNAT_dom"/>
</dbReference>
<dbReference type="SUPFAM" id="SSF55729">
    <property type="entry name" value="Acyl-CoA N-acyltransferases (Nat)"/>
    <property type="match status" value="1"/>
</dbReference>
<evidence type="ECO:0000256" key="8">
    <source>
        <dbReference type="ARBA" id="ARBA00022824"/>
    </source>
</evidence>
<keyword evidence="12 20" id="KW-0472">Membrane</keyword>
<evidence type="ECO:0000256" key="18">
    <source>
        <dbReference type="ARBA" id="ARBA00093466"/>
    </source>
</evidence>
<evidence type="ECO:0000256" key="6">
    <source>
        <dbReference type="ARBA" id="ARBA00022679"/>
    </source>
</evidence>
<dbReference type="InterPro" id="IPR016181">
    <property type="entry name" value="Acyl_CoA_acyltransferase"/>
</dbReference>
<name>A0A3B4Z966_9TELE</name>
<dbReference type="Gene3D" id="3.40.630.30">
    <property type="match status" value="1"/>
</dbReference>
<organism evidence="22">
    <name type="scientific">Stegastes partitus</name>
    <name type="common">bicolor damselfish</name>
    <dbReference type="NCBI Taxonomy" id="144197"/>
    <lineage>
        <taxon>Eukaryota</taxon>
        <taxon>Metazoa</taxon>
        <taxon>Chordata</taxon>
        <taxon>Craniata</taxon>
        <taxon>Vertebrata</taxon>
        <taxon>Euteleostomi</taxon>
        <taxon>Actinopterygii</taxon>
        <taxon>Neopterygii</taxon>
        <taxon>Teleostei</taxon>
        <taxon>Neoteleostei</taxon>
        <taxon>Acanthomorphata</taxon>
        <taxon>Ovalentaria</taxon>
        <taxon>Pomacentridae</taxon>
        <taxon>Stegastes</taxon>
    </lineage>
</organism>
<evidence type="ECO:0000256" key="3">
    <source>
        <dbReference type="ARBA" id="ARBA00004389"/>
    </source>
</evidence>
<dbReference type="GO" id="GO:0031966">
    <property type="term" value="C:mitochondrial membrane"/>
    <property type="evidence" value="ECO:0007669"/>
    <property type="project" value="UniProtKB-SubCell"/>
</dbReference>
<evidence type="ECO:0000256" key="20">
    <source>
        <dbReference type="SAM" id="Phobius"/>
    </source>
</evidence>
<protein>
    <recommendedName>
        <fullName evidence="15">N-acetylaspartate synthetase</fullName>
        <ecNumber evidence="14">2.3.1.17</ecNumber>
    </recommendedName>
    <alternativeName>
        <fullName evidence="16">N-acetyltransferase 8-like protein</fullName>
    </alternativeName>
</protein>
<evidence type="ECO:0000256" key="14">
    <source>
        <dbReference type="ARBA" id="ARBA00039136"/>
    </source>
</evidence>
<accession>A0A3B4Z966</accession>
<feature type="region of interest" description="Disordered" evidence="19">
    <location>
        <begin position="1"/>
        <end position="32"/>
    </location>
</feature>
<evidence type="ECO:0000256" key="19">
    <source>
        <dbReference type="SAM" id="MobiDB-lite"/>
    </source>
</evidence>
<evidence type="ECO:0000256" key="15">
    <source>
        <dbReference type="ARBA" id="ARBA00041029"/>
    </source>
</evidence>
<sequence>LHCSSSKFDEREKKHNNLHSPKKVNKKHSNGVKAQNGQIVCIREYEPADKPVVQQIFSEGLMEMVPDTAFGGLRHHPESLLLYAAMTGLCFAVTMCWWVIGLLPAIVVCARYFCSRHVILGYLKQAVSTDMGDIEGFYMKSPGSCLWVAVLDDKVVGVVAAVNQQDLGGAVELQRMSVDRRYRQWGIGFALGQKVLEFAATHGYSSVVLGTTAYAPAAHQLYQRLGFHCVGATNGYVTPGAKQSILERIFYRVRHHHYRLSVHNSKIISNGQR</sequence>
<keyword evidence="6" id="KW-0808">Transferase</keyword>
<evidence type="ECO:0000256" key="12">
    <source>
        <dbReference type="ARBA" id="ARBA00023136"/>
    </source>
</evidence>
<keyword evidence="11" id="KW-0496">Mitochondrion</keyword>
<keyword evidence="5" id="KW-0963">Cytoplasm</keyword>
<dbReference type="CDD" id="cd04301">
    <property type="entry name" value="NAT_SF"/>
    <property type="match status" value="1"/>
</dbReference>
<evidence type="ECO:0000256" key="4">
    <source>
        <dbReference type="ARBA" id="ARBA00004496"/>
    </source>
</evidence>
<comment type="similarity">
    <text evidence="18">Belongs to the NAT8 family.</text>
</comment>
<dbReference type="PANTHER" id="PTHR13947">
    <property type="entry name" value="GNAT FAMILY N-ACETYLTRANSFERASE"/>
    <property type="match status" value="1"/>
</dbReference>
<evidence type="ECO:0000256" key="1">
    <source>
        <dbReference type="ARBA" id="ARBA00004111"/>
    </source>
</evidence>
<keyword evidence="8" id="KW-0256">Endoplasmic reticulum</keyword>
<dbReference type="InterPro" id="IPR050769">
    <property type="entry name" value="NAT_camello-type"/>
</dbReference>
<evidence type="ECO:0000256" key="11">
    <source>
        <dbReference type="ARBA" id="ARBA00023128"/>
    </source>
</evidence>
<evidence type="ECO:0000256" key="17">
    <source>
        <dbReference type="ARBA" id="ARBA00049272"/>
    </source>
</evidence>
<comment type="catalytic activity">
    <reaction evidence="17">
        <text>L-aspartate + acetyl-CoA = N-acetyl-L-aspartate + CoA + H(+)</text>
        <dbReference type="Rhea" id="RHEA:14165"/>
        <dbReference type="ChEBI" id="CHEBI:15378"/>
        <dbReference type="ChEBI" id="CHEBI:16953"/>
        <dbReference type="ChEBI" id="CHEBI:29991"/>
        <dbReference type="ChEBI" id="CHEBI:57287"/>
        <dbReference type="ChEBI" id="CHEBI:57288"/>
        <dbReference type="EC" id="2.3.1.17"/>
    </reaction>
    <physiologicalReaction direction="left-to-right" evidence="17">
        <dbReference type="Rhea" id="RHEA:14166"/>
    </physiologicalReaction>
</comment>
<dbReference type="PROSITE" id="PS51186">
    <property type="entry name" value="GNAT"/>
    <property type="match status" value="1"/>
</dbReference>
<evidence type="ECO:0000313" key="22">
    <source>
        <dbReference type="Ensembl" id="ENSSPAP00000003059.1"/>
    </source>
</evidence>
<evidence type="ECO:0000256" key="10">
    <source>
        <dbReference type="ARBA" id="ARBA00022989"/>
    </source>
</evidence>
<keyword evidence="9" id="KW-0492">Microsome</keyword>
<keyword evidence="10 20" id="KW-1133">Transmembrane helix</keyword>
<feature type="compositionally biased region" description="Basic residues" evidence="19">
    <location>
        <begin position="16"/>
        <end position="30"/>
    </location>
</feature>
<dbReference type="AlphaFoldDB" id="A0A3B4Z966"/>
<keyword evidence="13" id="KW-0012">Acyltransferase</keyword>
<dbReference type="GeneTree" id="ENSGT00950000182932"/>
<reference evidence="22" key="1">
    <citation type="submission" date="2023-09" db="UniProtKB">
        <authorList>
            <consortium name="Ensembl"/>
        </authorList>
    </citation>
    <scope>IDENTIFICATION</scope>
</reference>
<keyword evidence="7 20" id="KW-0812">Transmembrane</keyword>
<dbReference type="GO" id="GO:0005789">
    <property type="term" value="C:endoplasmic reticulum membrane"/>
    <property type="evidence" value="ECO:0007669"/>
    <property type="project" value="UniProtKB-SubCell"/>
</dbReference>
<dbReference type="PANTHER" id="PTHR13947:SF11">
    <property type="entry name" value="N-ACETYLASPARTATE SYNTHETASE"/>
    <property type="match status" value="1"/>
</dbReference>
<feature type="domain" description="N-acetyltransferase" evidence="21">
    <location>
        <begin position="105"/>
        <end position="252"/>
    </location>
</feature>
<feature type="transmembrane region" description="Helical" evidence="20">
    <location>
        <begin position="80"/>
        <end position="107"/>
    </location>
</feature>
<evidence type="ECO:0000256" key="5">
    <source>
        <dbReference type="ARBA" id="ARBA00022490"/>
    </source>
</evidence>
<evidence type="ECO:0000259" key="21">
    <source>
        <dbReference type="PROSITE" id="PS51186"/>
    </source>
</evidence>
<dbReference type="Pfam" id="PF00583">
    <property type="entry name" value="Acetyltransf_1"/>
    <property type="match status" value="1"/>
</dbReference>